<evidence type="ECO:0000259" key="3">
    <source>
        <dbReference type="Pfam" id="PF17246"/>
    </source>
</evidence>
<keyword evidence="5" id="KW-1185">Reference proteome</keyword>
<dbReference type="Proteomes" id="UP001249851">
    <property type="component" value="Unassembled WGS sequence"/>
</dbReference>
<dbReference type="InterPro" id="IPR012340">
    <property type="entry name" value="NA-bd_OB-fold"/>
</dbReference>
<sequence>MFEESVTSLRNYIKDRTNGKCFPTWNWLFVRLVSLLSRYPSGITKAIILAEIQQSWNQFSQFQGRFEEQKARKVSVDSVTESRHIGYESILEATVEKIETVPGTHTNIAILRDRKGRNTLGMYMHQKLCLLKEELIKKLTLRFTSCRLVQGKGLSFAGHKVHLLPSENVVILCEEQDWEKFDNNFGSFLAFDETSRPHHGHNVKVEVADMGFEETVHSPNGQTSIRRCVRVVDSEGIHVSFCLWDEQLPMANLFKEGDTLALQQPFVVPNQDELFLLECGPSTLIFCMPHDPLQELVSSQMSSTQGTPVSVMKDNQGIPNMTRVTIFCTITSVGLMEVFTEQQVSGHKFVLMAKDATQSHSITVLDHTRDLYYSLYPGQSIVLENTHTSNSSLSTALTLETNKGGKIWNVSAMPGWLATKYLLSLVSIREIHKYENCTCQAVITKVIKVGISHTSRVHVSCRSKVEGSSGQFFCQKCGITHLNEMLNKPGQMKSPSTHWMWQFNLSLELHDSSGSIMACLTDQTAQQLLQMDAPQFAEQVTVTKNQILESVLAQEYLFSISSFRGRNQIDAICFIS</sequence>
<protein>
    <submittedName>
        <fullName evidence="4">Uncharacterized protein</fullName>
    </submittedName>
</protein>
<comment type="caution">
    <text evidence="4">The sequence shown here is derived from an EMBL/GenBank/DDBJ whole genome shotgun (WGS) entry which is preliminary data.</text>
</comment>
<dbReference type="PANTHER" id="PTHR36033:SF1">
    <property type="entry name" value="NUCLEIC ACID-BINDING PROTEINS SUPERFAMILY"/>
    <property type="match status" value="1"/>
</dbReference>
<dbReference type="InterPro" id="IPR035203">
    <property type="entry name" value="Cdc24_OB3"/>
</dbReference>
<dbReference type="InterPro" id="IPR035201">
    <property type="entry name" value="Cdc24_OB1"/>
</dbReference>
<evidence type="ECO:0000313" key="5">
    <source>
        <dbReference type="Proteomes" id="UP001249851"/>
    </source>
</evidence>
<accession>A0AAD9QFQ4</accession>
<feature type="domain" description="Cell division control protein 24 OB" evidence="1">
    <location>
        <begin position="320"/>
        <end position="550"/>
    </location>
</feature>
<dbReference type="EMBL" id="JARQWQ010000036">
    <property type="protein sequence ID" value="KAK2560458.1"/>
    <property type="molecule type" value="Genomic_DNA"/>
</dbReference>
<name>A0AAD9QFQ4_ACRCE</name>
<evidence type="ECO:0000259" key="2">
    <source>
        <dbReference type="Pfam" id="PF17245"/>
    </source>
</evidence>
<dbReference type="Pfam" id="PF17246">
    <property type="entry name" value="CDC24_OB1"/>
    <property type="match status" value="1"/>
</dbReference>
<dbReference type="Pfam" id="PF17244">
    <property type="entry name" value="CDC24_OB3"/>
    <property type="match status" value="1"/>
</dbReference>
<dbReference type="InterPro" id="IPR035200">
    <property type="entry name" value="Cdc24_OB2"/>
</dbReference>
<dbReference type="Gene3D" id="2.40.50.140">
    <property type="entry name" value="Nucleic acid-binding proteins"/>
    <property type="match status" value="2"/>
</dbReference>
<feature type="domain" description="Cell division control protein 24 OB" evidence="2">
    <location>
        <begin position="111"/>
        <end position="234"/>
    </location>
</feature>
<reference evidence="4" key="2">
    <citation type="journal article" date="2023" name="Science">
        <title>Genomic signatures of disease resistance in endangered staghorn corals.</title>
        <authorList>
            <person name="Vollmer S.V."/>
            <person name="Selwyn J.D."/>
            <person name="Despard B.A."/>
            <person name="Roesel C.L."/>
        </authorList>
    </citation>
    <scope>NUCLEOTIDE SEQUENCE</scope>
    <source>
        <strain evidence="4">K2</strain>
    </source>
</reference>
<evidence type="ECO:0000259" key="1">
    <source>
        <dbReference type="Pfam" id="PF17244"/>
    </source>
</evidence>
<dbReference type="Pfam" id="PF17245">
    <property type="entry name" value="CDC24_OB2"/>
    <property type="match status" value="1"/>
</dbReference>
<dbReference type="SUPFAM" id="SSF50249">
    <property type="entry name" value="Nucleic acid-binding proteins"/>
    <property type="match status" value="1"/>
</dbReference>
<reference evidence="4" key="1">
    <citation type="journal article" date="2023" name="G3 (Bethesda)">
        <title>Whole genome assembly and annotation of the endangered Caribbean coral Acropora cervicornis.</title>
        <authorList>
            <person name="Selwyn J.D."/>
            <person name="Vollmer S.V."/>
        </authorList>
    </citation>
    <scope>NUCLEOTIDE SEQUENCE</scope>
    <source>
        <strain evidence="4">K2</strain>
    </source>
</reference>
<organism evidence="4 5">
    <name type="scientific">Acropora cervicornis</name>
    <name type="common">Staghorn coral</name>
    <dbReference type="NCBI Taxonomy" id="6130"/>
    <lineage>
        <taxon>Eukaryota</taxon>
        <taxon>Metazoa</taxon>
        <taxon>Cnidaria</taxon>
        <taxon>Anthozoa</taxon>
        <taxon>Hexacorallia</taxon>
        <taxon>Scleractinia</taxon>
        <taxon>Astrocoeniina</taxon>
        <taxon>Acroporidae</taxon>
        <taxon>Acropora</taxon>
    </lineage>
</organism>
<dbReference type="PANTHER" id="PTHR36033">
    <property type="entry name" value="NUCLEIC ACID-BINDING PROTEINS SUPERFAMILY"/>
    <property type="match status" value="1"/>
</dbReference>
<dbReference type="AlphaFoldDB" id="A0AAD9QFQ4"/>
<evidence type="ECO:0000313" key="4">
    <source>
        <dbReference type="EMBL" id="KAK2560458.1"/>
    </source>
</evidence>
<proteinExistence type="predicted"/>
<feature type="domain" description="Cell division control protein 24 OB" evidence="3">
    <location>
        <begin position="19"/>
        <end position="104"/>
    </location>
</feature>
<gene>
    <name evidence="4" type="ORF">P5673_016810</name>
</gene>